<dbReference type="Pfam" id="PF05154">
    <property type="entry name" value="TM2"/>
    <property type="match status" value="1"/>
</dbReference>
<dbReference type="InterPro" id="IPR007829">
    <property type="entry name" value="TM2"/>
</dbReference>
<dbReference type="PANTHER" id="PTHR21016:SF25">
    <property type="entry name" value="TM2 DOMAIN-CONTAINING PROTEIN DDB_G0277895-RELATED"/>
    <property type="match status" value="1"/>
</dbReference>
<reference evidence="7" key="1">
    <citation type="submission" date="2019-11" db="EMBL/GenBank/DDBJ databases">
        <title>Genomic insights into an expanded diversity of filamentous marine cyanobacteria reveals the extraordinary biosynthetic potential of Moorea and Okeania.</title>
        <authorList>
            <person name="Ferreira Leao T."/>
            <person name="Wang M."/>
            <person name="Moss N."/>
            <person name="Da Silva R."/>
            <person name="Sanders J."/>
            <person name="Nurk S."/>
            <person name="Gurevich A."/>
            <person name="Humphrey G."/>
            <person name="Reher R."/>
            <person name="Zhu Q."/>
            <person name="Belda-Ferre P."/>
            <person name="Glukhov E."/>
            <person name="Rex R."/>
            <person name="Dorrestein P.C."/>
            <person name="Knight R."/>
            <person name="Pevzner P."/>
            <person name="Gerwick W.H."/>
            <person name="Gerwick L."/>
        </authorList>
    </citation>
    <scope>NUCLEOTIDE SEQUENCE</scope>
    <source>
        <strain evidence="7">SIO1C4</strain>
    </source>
</reference>
<evidence type="ECO:0000256" key="1">
    <source>
        <dbReference type="ARBA" id="ARBA00004141"/>
    </source>
</evidence>
<protein>
    <submittedName>
        <fullName evidence="7">NINE protein</fullName>
    </submittedName>
</protein>
<proteinExistence type="predicted"/>
<evidence type="ECO:0000256" key="5">
    <source>
        <dbReference type="SAM" id="Phobius"/>
    </source>
</evidence>
<dbReference type="AlphaFoldDB" id="A0A6B3NBI2"/>
<accession>A0A6B3NBI2</accession>
<evidence type="ECO:0000256" key="4">
    <source>
        <dbReference type="ARBA" id="ARBA00023136"/>
    </source>
</evidence>
<evidence type="ECO:0000313" key="7">
    <source>
        <dbReference type="EMBL" id="NER27394.1"/>
    </source>
</evidence>
<evidence type="ECO:0000256" key="3">
    <source>
        <dbReference type="ARBA" id="ARBA00022989"/>
    </source>
</evidence>
<evidence type="ECO:0000259" key="6">
    <source>
        <dbReference type="Pfam" id="PF05154"/>
    </source>
</evidence>
<organism evidence="7">
    <name type="scientific">Symploca sp. SIO1C4</name>
    <dbReference type="NCBI Taxonomy" id="2607765"/>
    <lineage>
        <taxon>Bacteria</taxon>
        <taxon>Bacillati</taxon>
        <taxon>Cyanobacteriota</taxon>
        <taxon>Cyanophyceae</taxon>
        <taxon>Coleofasciculales</taxon>
        <taxon>Coleofasciculaceae</taxon>
        <taxon>Symploca</taxon>
    </lineage>
</organism>
<keyword evidence="3 5" id="KW-1133">Transmembrane helix</keyword>
<feature type="transmembrane region" description="Helical" evidence="5">
    <location>
        <begin position="35"/>
        <end position="59"/>
    </location>
</feature>
<feature type="domain" description="TM2" evidence="6">
    <location>
        <begin position="6"/>
        <end position="53"/>
    </location>
</feature>
<comment type="subcellular location">
    <subcellularLocation>
        <location evidence="1">Membrane</location>
        <topology evidence="1">Multi-pass membrane protein</topology>
    </subcellularLocation>
</comment>
<gene>
    <name evidence="7" type="ORF">F6J89_07095</name>
</gene>
<dbReference type="PANTHER" id="PTHR21016">
    <property type="entry name" value="BETA-AMYLOID BINDING PROTEIN-RELATED"/>
    <property type="match status" value="1"/>
</dbReference>
<dbReference type="EMBL" id="JAAHFQ010000097">
    <property type="protein sequence ID" value="NER27394.1"/>
    <property type="molecule type" value="Genomic_DNA"/>
</dbReference>
<dbReference type="InterPro" id="IPR050932">
    <property type="entry name" value="TM2D1-3-like"/>
</dbReference>
<comment type="caution">
    <text evidence="7">The sequence shown here is derived from an EMBL/GenBank/DDBJ whole genome shotgun (WGS) entry which is preliminary data.</text>
</comment>
<dbReference type="GO" id="GO:0016020">
    <property type="term" value="C:membrane"/>
    <property type="evidence" value="ECO:0007669"/>
    <property type="project" value="UniProtKB-SubCell"/>
</dbReference>
<keyword evidence="2 5" id="KW-0812">Transmembrane</keyword>
<sequence length="158" mass="17247">MNSDRLVISYVLWAGCFFGLGGLHRLYNGKIVTGVLWLLTLGLFGLGQFIDLFLLPGMVEENDLKLRARQGLLPNGKSLNQTDTTPASTRLSDEQIMVKLLKAAEIKGGKLSVTQGVMATGASFKRVEAILNEMSKSGYTSITNDPSTGVVLYHFHEL</sequence>
<evidence type="ECO:0000256" key="2">
    <source>
        <dbReference type="ARBA" id="ARBA00022692"/>
    </source>
</evidence>
<name>A0A6B3NBI2_9CYAN</name>
<keyword evidence="4 5" id="KW-0472">Membrane</keyword>
<feature type="transmembrane region" description="Helical" evidence="5">
    <location>
        <begin position="6"/>
        <end position="23"/>
    </location>
</feature>
<dbReference type="PROSITE" id="PS51257">
    <property type="entry name" value="PROKAR_LIPOPROTEIN"/>
    <property type="match status" value="1"/>
</dbReference>